<keyword evidence="2" id="KW-1185">Reference proteome</keyword>
<evidence type="ECO:0000313" key="1">
    <source>
        <dbReference type="EMBL" id="GHF13235.1"/>
    </source>
</evidence>
<organism evidence="1 2">
    <name type="scientific">Streptomyces spiralis</name>
    <dbReference type="NCBI Taxonomy" id="66376"/>
    <lineage>
        <taxon>Bacteria</taxon>
        <taxon>Bacillati</taxon>
        <taxon>Actinomycetota</taxon>
        <taxon>Actinomycetes</taxon>
        <taxon>Kitasatosporales</taxon>
        <taxon>Streptomycetaceae</taxon>
        <taxon>Streptomyces</taxon>
    </lineage>
</organism>
<accession>A0A919E4V5</accession>
<dbReference type="RefSeq" id="WP_229904072.1">
    <property type="nucleotide sequence ID" value="NZ_BNBC01000064.1"/>
</dbReference>
<sequence>MEHPRRRRLVVRRESVEHYTVRFPAFVGFRRWRAPAGTYFYFATPPGVEHTRTALSG</sequence>
<dbReference type="EMBL" id="BNBC01000064">
    <property type="protein sequence ID" value="GHF13235.1"/>
    <property type="molecule type" value="Genomic_DNA"/>
</dbReference>
<gene>
    <name evidence="1" type="ORF">GCM10014715_80970</name>
</gene>
<protein>
    <submittedName>
        <fullName evidence="1">Uncharacterized protein</fullName>
    </submittedName>
</protein>
<proteinExistence type="predicted"/>
<reference evidence="1" key="1">
    <citation type="journal article" date="2014" name="Int. J. Syst. Evol. Microbiol.">
        <title>Complete genome sequence of Corynebacterium casei LMG S-19264T (=DSM 44701T), isolated from a smear-ripened cheese.</title>
        <authorList>
            <consortium name="US DOE Joint Genome Institute (JGI-PGF)"/>
            <person name="Walter F."/>
            <person name="Albersmeier A."/>
            <person name="Kalinowski J."/>
            <person name="Ruckert C."/>
        </authorList>
    </citation>
    <scope>NUCLEOTIDE SEQUENCE</scope>
    <source>
        <strain evidence="1">JCM 3302</strain>
    </source>
</reference>
<evidence type="ECO:0000313" key="2">
    <source>
        <dbReference type="Proteomes" id="UP000641386"/>
    </source>
</evidence>
<reference evidence="1" key="2">
    <citation type="submission" date="2020-09" db="EMBL/GenBank/DDBJ databases">
        <authorList>
            <person name="Sun Q."/>
            <person name="Ohkuma M."/>
        </authorList>
    </citation>
    <scope>NUCLEOTIDE SEQUENCE</scope>
    <source>
        <strain evidence="1">JCM 3302</strain>
    </source>
</reference>
<dbReference type="AlphaFoldDB" id="A0A919E4V5"/>
<comment type="caution">
    <text evidence="1">The sequence shown here is derived from an EMBL/GenBank/DDBJ whole genome shotgun (WGS) entry which is preliminary data.</text>
</comment>
<name>A0A919E4V5_9ACTN</name>
<dbReference type="Proteomes" id="UP000641386">
    <property type="component" value="Unassembled WGS sequence"/>
</dbReference>